<feature type="chain" id="PRO_5003526235" description="SLH domain-containing protein" evidence="2">
    <location>
        <begin position="20"/>
        <end position="296"/>
    </location>
</feature>
<name>G9QL88_9BACI</name>
<dbReference type="InterPro" id="IPR001119">
    <property type="entry name" value="SLH_dom"/>
</dbReference>
<evidence type="ECO:0000256" key="1">
    <source>
        <dbReference type="ARBA" id="ARBA00022729"/>
    </source>
</evidence>
<accession>G9QL88</accession>
<dbReference type="PANTHER" id="PTHR43308">
    <property type="entry name" value="OUTER MEMBRANE PROTEIN ALPHA-RELATED"/>
    <property type="match status" value="1"/>
</dbReference>
<dbReference type="PANTHER" id="PTHR43308:SF5">
    <property type="entry name" value="S-LAYER PROTEIN _ PEPTIDOGLYCAN ENDO-BETA-N-ACETYLGLUCOSAMINIDASE"/>
    <property type="match status" value="1"/>
</dbReference>
<feature type="domain" description="SLH" evidence="3">
    <location>
        <begin position="19"/>
        <end position="77"/>
    </location>
</feature>
<evidence type="ECO:0000313" key="4">
    <source>
        <dbReference type="EMBL" id="EHL78083.1"/>
    </source>
</evidence>
<feature type="non-terminal residue" evidence="4">
    <location>
        <position position="296"/>
    </location>
</feature>
<dbReference type="PROSITE" id="PS51272">
    <property type="entry name" value="SLH"/>
    <property type="match status" value="2"/>
</dbReference>
<dbReference type="Pfam" id="PF07532">
    <property type="entry name" value="Big_4"/>
    <property type="match status" value="1"/>
</dbReference>
<reference evidence="4 5" key="1">
    <citation type="submission" date="2011-09" db="EMBL/GenBank/DDBJ databases">
        <title>The Genome Sequence of Bacillus smithii 7_3_47FAA.</title>
        <authorList>
            <consortium name="The Broad Institute Genome Sequencing Platform"/>
            <person name="Earl A."/>
            <person name="Ward D."/>
            <person name="Feldgarden M."/>
            <person name="Gevers D."/>
            <person name="Daigneault M."/>
            <person name="Strauss J."/>
            <person name="Allen-Vercoe E."/>
            <person name="Young S.K."/>
            <person name="Zeng Q."/>
            <person name="Gargeya S."/>
            <person name="Fitzgerald M."/>
            <person name="Haas B."/>
            <person name="Abouelleil A."/>
            <person name="Alvarado L."/>
            <person name="Arachchi H.M."/>
            <person name="Berlin A."/>
            <person name="Brown A."/>
            <person name="Chapman S.B."/>
            <person name="Chen Z."/>
            <person name="Dunbar C."/>
            <person name="Freedman E."/>
            <person name="Gearin G."/>
            <person name="Goldberg J."/>
            <person name="Griggs A."/>
            <person name="Gujja S."/>
            <person name="Heiman D."/>
            <person name="Howarth C."/>
            <person name="Larson L."/>
            <person name="Lui A."/>
            <person name="MacDonald P.J.P."/>
            <person name="Montmayeur A."/>
            <person name="Murphy C."/>
            <person name="Neiman D."/>
            <person name="Pearson M."/>
            <person name="Priest M."/>
            <person name="Roberts A."/>
            <person name="Saif S."/>
            <person name="Shea T."/>
            <person name="Shenoy N."/>
            <person name="Sisk P."/>
            <person name="Stolte C."/>
            <person name="Sykes S."/>
            <person name="Wortman J."/>
            <person name="Nusbaum C."/>
            <person name="Birren B."/>
        </authorList>
    </citation>
    <scope>NUCLEOTIDE SEQUENCE [LARGE SCALE GENOMIC DNA]</scope>
    <source>
        <strain evidence="4 5">7_3_47FAA</strain>
    </source>
</reference>
<dbReference type="InterPro" id="IPR051465">
    <property type="entry name" value="Cell_Envelope_Struct_Comp"/>
</dbReference>
<dbReference type="Proteomes" id="UP000011747">
    <property type="component" value="Unassembled WGS sequence"/>
</dbReference>
<dbReference type="EMBL" id="ACWF01000095">
    <property type="protein sequence ID" value="EHL78083.1"/>
    <property type="molecule type" value="Genomic_DNA"/>
</dbReference>
<keyword evidence="5" id="KW-1185">Reference proteome</keyword>
<gene>
    <name evidence="4" type="ORF">HMPREF1015_02498</name>
</gene>
<protein>
    <recommendedName>
        <fullName evidence="3">SLH domain-containing protein</fullName>
    </recommendedName>
</protein>
<dbReference type="InterPro" id="IPR011081">
    <property type="entry name" value="Big_4"/>
</dbReference>
<dbReference type="AlphaFoldDB" id="G9QL88"/>
<comment type="caution">
    <text evidence="4">The sequence shown here is derived from an EMBL/GenBank/DDBJ whole genome shotgun (WGS) entry which is preliminary data.</text>
</comment>
<feature type="domain" description="SLH" evidence="3">
    <location>
        <begin position="78"/>
        <end position="141"/>
    </location>
</feature>
<keyword evidence="1 2" id="KW-0732">Signal</keyword>
<organism evidence="4 5">
    <name type="scientific">Bacillus smithii 7_3_47FAA</name>
    <dbReference type="NCBI Taxonomy" id="665952"/>
    <lineage>
        <taxon>Bacteria</taxon>
        <taxon>Bacillati</taxon>
        <taxon>Bacillota</taxon>
        <taxon>Bacilli</taxon>
        <taxon>Bacillales</taxon>
        <taxon>Bacillaceae</taxon>
        <taxon>Bacillus</taxon>
    </lineage>
</organism>
<evidence type="ECO:0000256" key="2">
    <source>
        <dbReference type="SAM" id="SignalP"/>
    </source>
</evidence>
<proteinExistence type="predicted"/>
<evidence type="ECO:0000313" key="5">
    <source>
        <dbReference type="Proteomes" id="UP000011747"/>
    </source>
</evidence>
<dbReference type="HOGENOM" id="CLU_941650_0_0_9"/>
<feature type="signal peptide" evidence="2">
    <location>
        <begin position="1"/>
        <end position="19"/>
    </location>
</feature>
<sequence>MATAATATLVATAVTPAFAAENLPFNDVNKNYEKAVSELYSKGIVKGVSKTEFGTYKTLKRGDAAVIIARALNLDTKNAPDAGFKDVNSSIKGAVNALVAKGIISGVSKDKFNPDAPLTRGQMAKILVNAFDLSKYAKKTPFTDLNSTFKPYVEALYGAGVTSGKGTTYGTNENITRGDFANLLYKAMGVKPVVAESIKPIDDITVDEGTKLEDVKLPEKVTVVYSDKSEKEASVKWDTSKVDTSKPGTYKVEGTVDGTNLTASVNVVVKEVAKAESIKPIDDITVDEGTKLEDVK</sequence>
<evidence type="ECO:0000259" key="3">
    <source>
        <dbReference type="PROSITE" id="PS51272"/>
    </source>
</evidence>
<dbReference type="Pfam" id="PF00395">
    <property type="entry name" value="SLH"/>
    <property type="match status" value="3"/>
</dbReference>